<dbReference type="InterPro" id="IPR011990">
    <property type="entry name" value="TPR-like_helical_dom_sf"/>
</dbReference>
<feature type="repeat" description="TPR" evidence="1">
    <location>
        <begin position="103"/>
        <end position="136"/>
    </location>
</feature>
<gene>
    <name evidence="4" type="ORF">OLEA9_A115558</name>
</gene>
<dbReference type="AlphaFoldDB" id="A0A8S0RQN3"/>
<keyword evidence="2" id="KW-0812">Transmembrane</keyword>
<protein>
    <submittedName>
        <fullName evidence="4">Tetratricopeptide repeat 5</fullName>
    </submittedName>
</protein>
<dbReference type="Proteomes" id="UP000594638">
    <property type="component" value="Unassembled WGS sequence"/>
</dbReference>
<feature type="transmembrane region" description="Helical" evidence="2">
    <location>
        <begin position="388"/>
        <end position="408"/>
    </location>
</feature>
<dbReference type="PROSITE" id="PS50005">
    <property type="entry name" value="TPR"/>
    <property type="match status" value="1"/>
</dbReference>
<dbReference type="SMART" id="SM00028">
    <property type="entry name" value="TPR"/>
    <property type="match status" value="3"/>
</dbReference>
<dbReference type="InterPro" id="IPR038645">
    <property type="entry name" value="TTC5_OB_sf"/>
</dbReference>
<comment type="caution">
    <text evidence="4">The sequence shown here is derived from an EMBL/GenBank/DDBJ whole genome shotgun (WGS) entry which is preliminary data.</text>
</comment>
<evidence type="ECO:0000313" key="4">
    <source>
        <dbReference type="EMBL" id="CAA2981829.1"/>
    </source>
</evidence>
<dbReference type="OrthoDB" id="423589at2759"/>
<keyword evidence="2" id="KW-1133">Transmembrane helix</keyword>
<evidence type="ECO:0000256" key="1">
    <source>
        <dbReference type="PROSITE-ProRule" id="PRU00339"/>
    </source>
</evidence>
<dbReference type="PANTHER" id="PTHR26312:SF194">
    <property type="entry name" value="OS01G0506200 PROTEIN"/>
    <property type="match status" value="1"/>
</dbReference>
<evidence type="ECO:0000259" key="3">
    <source>
        <dbReference type="Pfam" id="PF16669"/>
    </source>
</evidence>
<dbReference type="PANTHER" id="PTHR26312">
    <property type="entry name" value="TETRATRICOPEPTIDE REPEAT PROTEIN 5"/>
    <property type="match status" value="1"/>
</dbReference>
<keyword evidence="5" id="KW-1185">Reference proteome</keyword>
<dbReference type="Gene3D" id="1.25.40.10">
    <property type="entry name" value="Tetratricopeptide repeat domain"/>
    <property type="match status" value="1"/>
</dbReference>
<dbReference type="Gramene" id="OE9A115558T3">
    <property type="protein sequence ID" value="OE9A115558C3"/>
    <property type="gene ID" value="OE9A115558"/>
</dbReference>
<name>A0A8S0RQN3_OLEEU</name>
<organism evidence="4 5">
    <name type="scientific">Olea europaea subsp. europaea</name>
    <dbReference type="NCBI Taxonomy" id="158383"/>
    <lineage>
        <taxon>Eukaryota</taxon>
        <taxon>Viridiplantae</taxon>
        <taxon>Streptophyta</taxon>
        <taxon>Embryophyta</taxon>
        <taxon>Tracheophyta</taxon>
        <taxon>Spermatophyta</taxon>
        <taxon>Magnoliopsida</taxon>
        <taxon>eudicotyledons</taxon>
        <taxon>Gunneridae</taxon>
        <taxon>Pentapetalae</taxon>
        <taxon>asterids</taxon>
        <taxon>lamiids</taxon>
        <taxon>Lamiales</taxon>
        <taxon>Oleaceae</taxon>
        <taxon>Oleeae</taxon>
        <taxon>Olea</taxon>
    </lineage>
</organism>
<dbReference type="InterPro" id="IPR019734">
    <property type="entry name" value="TPR_rpt"/>
</dbReference>
<dbReference type="SUPFAM" id="SSF48452">
    <property type="entry name" value="TPR-like"/>
    <property type="match status" value="1"/>
</dbReference>
<sequence>MSSERRVNPQDLFAEASKAADELYNIRETYFPPNPDDKTSKLNTDSTLALQLLDSIPPEKRKSPMQRATYEYLRGKILDVFPEYKKEAEDHLSKAVKLNPSLIDAWLSLGNCIWKKGDLASAKNCYTLALSKGPNKRILSQLSMLERGMAQGTENQAEIVEESVKHAKEAVTLDVKDGNSWYNLGNACLTSFFVSGAWDQSKLLQSLKAYQHAEKDKRMESNPDLYYNSATVNKYLENYERALSGFEAAALKDPGLNAMEEVQNMVHLLDKIESLLCTKAKRLASLTSSLATFNLHPAYTTATIDCLLEGLNKAVAIVGKVLFFVKQKNVAPFYYVLCDSSQICYVLSVYRIHNEAIKEGDQVTLLEPFYKSVDFSWKGKVHAGTVGFYNMVLFILYVFITFSFCIWVQCYKFKSVRVDFLEQVIVNGKTLSNQHAVQTSIYAQNKP</sequence>
<dbReference type="EMBL" id="CACTIH010003681">
    <property type="protein sequence ID" value="CAA2981829.1"/>
    <property type="molecule type" value="Genomic_DNA"/>
</dbReference>
<accession>A0A8S0RQN3</accession>
<dbReference type="InterPro" id="IPR032076">
    <property type="entry name" value="TTC5_OB"/>
</dbReference>
<keyword evidence="2" id="KW-0472">Membrane</keyword>
<evidence type="ECO:0000313" key="5">
    <source>
        <dbReference type="Proteomes" id="UP000594638"/>
    </source>
</evidence>
<reference evidence="4 5" key="1">
    <citation type="submission" date="2019-12" db="EMBL/GenBank/DDBJ databases">
        <authorList>
            <person name="Alioto T."/>
            <person name="Alioto T."/>
            <person name="Gomez Garrido J."/>
        </authorList>
    </citation>
    <scope>NUCLEOTIDE SEQUENCE [LARGE SCALE GENOMIC DNA]</scope>
</reference>
<keyword evidence="1" id="KW-0802">TPR repeat</keyword>
<feature type="domain" description="Tetratricopeptide repeat protein 5 OB fold" evidence="3">
    <location>
        <begin position="299"/>
        <end position="439"/>
    </location>
</feature>
<proteinExistence type="predicted"/>
<evidence type="ECO:0000256" key="2">
    <source>
        <dbReference type="SAM" id="Phobius"/>
    </source>
</evidence>
<dbReference type="Pfam" id="PF16669">
    <property type="entry name" value="TTC5_OB"/>
    <property type="match status" value="1"/>
</dbReference>
<dbReference type="Gene3D" id="2.40.50.550">
    <property type="match status" value="1"/>
</dbReference>